<accession>A0A1J3F506</accession>
<name>A0A1J3F506_NOCCA</name>
<sequence length="84" mass="9346">MKPATPLRDKCGRALVRCEGCNKSVAVALRSMHNCSLDAKIRVNLEAQAVETQTEATPYCFRHFSGRNQHLMNLSDPLLLSPFS</sequence>
<dbReference type="AlphaFoldDB" id="A0A1J3F506"/>
<gene>
    <name evidence="1" type="ORF">LC_TR7430_c7_g1_i1_g.26233</name>
</gene>
<proteinExistence type="predicted"/>
<dbReference type="EMBL" id="GEVK01013977">
    <property type="protein sequence ID" value="JAU38855.1"/>
    <property type="molecule type" value="Transcribed_RNA"/>
</dbReference>
<reference evidence="1" key="1">
    <citation type="submission" date="2016-07" db="EMBL/GenBank/DDBJ databases">
        <title>De novo transcriptome assembly of four accessions of the metal hyperaccumulator plant Noccaea caerulescens.</title>
        <authorList>
            <person name="Blande D."/>
            <person name="Halimaa P."/>
            <person name="Tervahauta A.I."/>
            <person name="Aarts M.G."/>
            <person name="Karenlampi S.O."/>
        </authorList>
    </citation>
    <scope>NUCLEOTIDE SEQUENCE</scope>
</reference>
<evidence type="ECO:0000313" key="1">
    <source>
        <dbReference type="EMBL" id="JAU38855.1"/>
    </source>
</evidence>
<organism evidence="1">
    <name type="scientific">Noccaea caerulescens</name>
    <name type="common">Alpine penny-cress</name>
    <name type="synonym">Thlaspi caerulescens</name>
    <dbReference type="NCBI Taxonomy" id="107243"/>
    <lineage>
        <taxon>Eukaryota</taxon>
        <taxon>Viridiplantae</taxon>
        <taxon>Streptophyta</taxon>
        <taxon>Embryophyta</taxon>
        <taxon>Tracheophyta</taxon>
        <taxon>Spermatophyta</taxon>
        <taxon>Magnoliopsida</taxon>
        <taxon>eudicotyledons</taxon>
        <taxon>Gunneridae</taxon>
        <taxon>Pentapetalae</taxon>
        <taxon>rosids</taxon>
        <taxon>malvids</taxon>
        <taxon>Brassicales</taxon>
        <taxon>Brassicaceae</taxon>
        <taxon>Coluteocarpeae</taxon>
        <taxon>Noccaea</taxon>
    </lineage>
</organism>
<protein>
    <submittedName>
        <fullName evidence="1">High mobility group B protein 7</fullName>
    </submittedName>
</protein>